<reference evidence="2 3" key="1">
    <citation type="submission" date="2016-10" db="EMBL/GenBank/DDBJ databases">
        <title>Genome sequence of the ascomycete fungus Penicillium subrubescens.</title>
        <authorList>
            <person name="De Vries R.P."/>
            <person name="Peng M."/>
            <person name="Dilokpimol A."/>
            <person name="Hilden K."/>
            <person name="Makela M.R."/>
            <person name="Grigoriev I."/>
            <person name="Riley R."/>
            <person name="Granchi Z."/>
        </authorList>
    </citation>
    <scope>NUCLEOTIDE SEQUENCE [LARGE SCALE GENOMIC DNA]</scope>
    <source>
        <strain evidence="2 3">CBS 132785</strain>
    </source>
</reference>
<sequence length="141" mass="15692">MAEHNPRLKTYRDGLETIINRAMDYVQEASVPRQANQGGLPTPRTDHGLMPETAISTEPLPGPGPQTQPLQDNTLPETTTQRFDSINADMFSDLHEILNLQGDMCGNDMDGVLPFHGIFTEDFWAADAFNLPTFDGFGWRS</sequence>
<keyword evidence="3" id="KW-1185">Reference proteome</keyword>
<organism evidence="2 3">
    <name type="scientific">Penicillium subrubescens</name>
    <dbReference type="NCBI Taxonomy" id="1316194"/>
    <lineage>
        <taxon>Eukaryota</taxon>
        <taxon>Fungi</taxon>
        <taxon>Dikarya</taxon>
        <taxon>Ascomycota</taxon>
        <taxon>Pezizomycotina</taxon>
        <taxon>Eurotiomycetes</taxon>
        <taxon>Eurotiomycetidae</taxon>
        <taxon>Eurotiales</taxon>
        <taxon>Aspergillaceae</taxon>
        <taxon>Penicillium</taxon>
    </lineage>
</organism>
<gene>
    <name evidence="2" type="ORF">PENSUB_7316</name>
</gene>
<accession>A0A1Q5TM77</accession>
<feature type="region of interest" description="Disordered" evidence="1">
    <location>
        <begin position="31"/>
        <end position="75"/>
    </location>
</feature>
<evidence type="ECO:0000256" key="1">
    <source>
        <dbReference type="SAM" id="MobiDB-lite"/>
    </source>
</evidence>
<protein>
    <submittedName>
        <fullName evidence="2">Uncharacterized protein</fullName>
    </submittedName>
</protein>
<evidence type="ECO:0000313" key="2">
    <source>
        <dbReference type="EMBL" id="OKP01326.1"/>
    </source>
</evidence>
<comment type="caution">
    <text evidence="2">The sequence shown here is derived from an EMBL/GenBank/DDBJ whole genome shotgun (WGS) entry which is preliminary data.</text>
</comment>
<dbReference type="EMBL" id="MNBE01000639">
    <property type="protein sequence ID" value="OKP01326.1"/>
    <property type="molecule type" value="Genomic_DNA"/>
</dbReference>
<evidence type="ECO:0000313" key="3">
    <source>
        <dbReference type="Proteomes" id="UP000186955"/>
    </source>
</evidence>
<name>A0A1Q5TM77_9EURO</name>
<dbReference type="Proteomes" id="UP000186955">
    <property type="component" value="Unassembled WGS sequence"/>
</dbReference>
<dbReference type="AlphaFoldDB" id="A0A1Q5TM77"/>
<proteinExistence type="predicted"/>